<sequence length="117" mass="12854">MSRPPFEERQQELNPHRDEERAHAADMAYAQLRQRGVRVTGEESALDLAAVVEAVERFEAAVSALGGDRMTNSPDSTQPDDARMVLPTRADDESARDYVRRIDRATENLGSGEAAGA</sequence>
<dbReference type="RefSeq" id="WP_284348813.1">
    <property type="nucleotide sequence ID" value="NZ_BRXS01000001.1"/>
</dbReference>
<gene>
    <name evidence="2" type="ORF">rosag_08750</name>
</gene>
<keyword evidence="3" id="KW-1185">Reference proteome</keyword>
<dbReference type="Proteomes" id="UP001161325">
    <property type="component" value="Unassembled WGS sequence"/>
</dbReference>
<dbReference type="EMBL" id="BRXS01000001">
    <property type="protein sequence ID" value="GLC24362.1"/>
    <property type="molecule type" value="Genomic_DNA"/>
</dbReference>
<comment type="caution">
    <text evidence="2">The sequence shown here is derived from an EMBL/GenBank/DDBJ whole genome shotgun (WGS) entry which is preliminary data.</text>
</comment>
<accession>A0AA37Q5Z3</accession>
<protein>
    <submittedName>
        <fullName evidence="2">Uncharacterized protein</fullName>
    </submittedName>
</protein>
<proteinExistence type="predicted"/>
<evidence type="ECO:0000256" key="1">
    <source>
        <dbReference type="SAM" id="MobiDB-lite"/>
    </source>
</evidence>
<reference evidence="2" key="1">
    <citation type="submission" date="2022-08" db="EMBL/GenBank/DDBJ databases">
        <title>Draft genome sequencing of Roseisolibacter agri AW1220.</title>
        <authorList>
            <person name="Tobiishi Y."/>
            <person name="Tonouchi A."/>
        </authorList>
    </citation>
    <scope>NUCLEOTIDE SEQUENCE</scope>
    <source>
        <strain evidence="2">AW1220</strain>
    </source>
</reference>
<organism evidence="2 3">
    <name type="scientific">Roseisolibacter agri</name>
    <dbReference type="NCBI Taxonomy" id="2014610"/>
    <lineage>
        <taxon>Bacteria</taxon>
        <taxon>Pseudomonadati</taxon>
        <taxon>Gemmatimonadota</taxon>
        <taxon>Gemmatimonadia</taxon>
        <taxon>Gemmatimonadales</taxon>
        <taxon>Gemmatimonadaceae</taxon>
        <taxon>Roseisolibacter</taxon>
    </lineage>
</organism>
<evidence type="ECO:0000313" key="2">
    <source>
        <dbReference type="EMBL" id="GLC24362.1"/>
    </source>
</evidence>
<feature type="region of interest" description="Disordered" evidence="1">
    <location>
        <begin position="1"/>
        <end position="22"/>
    </location>
</feature>
<name>A0AA37Q5Z3_9BACT</name>
<evidence type="ECO:0000313" key="3">
    <source>
        <dbReference type="Proteomes" id="UP001161325"/>
    </source>
</evidence>
<dbReference type="AlphaFoldDB" id="A0AA37Q5Z3"/>